<comment type="caution">
    <text evidence="1">The sequence shown here is derived from an EMBL/GenBank/DDBJ whole genome shotgun (WGS) entry which is preliminary data.</text>
</comment>
<organism evidence="1 2">
    <name type="scientific">Sphingomonas vulcanisoli</name>
    <dbReference type="NCBI Taxonomy" id="1658060"/>
    <lineage>
        <taxon>Bacteria</taxon>
        <taxon>Pseudomonadati</taxon>
        <taxon>Pseudomonadota</taxon>
        <taxon>Alphaproteobacteria</taxon>
        <taxon>Sphingomonadales</taxon>
        <taxon>Sphingomonadaceae</taxon>
        <taxon>Sphingomonas</taxon>
    </lineage>
</organism>
<protein>
    <submittedName>
        <fullName evidence="1">Uncharacterized protein</fullName>
    </submittedName>
</protein>
<evidence type="ECO:0000313" key="1">
    <source>
        <dbReference type="EMBL" id="NIJ07213.1"/>
    </source>
</evidence>
<evidence type="ECO:0000313" key="2">
    <source>
        <dbReference type="Proteomes" id="UP000727456"/>
    </source>
</evidence>
<proteinExistence type="predicted"/>
<reference evidence="1 2" key="1">
    <citation type="submission" date="2020-03" db="EMBL/GenBank/DDBJ databases">
        <title>Genomic Encyclopedia of Type Strains, Phase III (KMG-III): the genomes of soil and plant-associated and newly described type strains.</title>
        <authorList>
            <person name="Whitman W."/>
        </authorList>
    </citation>
    <scope>NUCLEOTIDE SEQUENCE [LARGE SCALE GENOMIC DNA]</scope>
    <source>
        <strain evidence="1 2">CECT 8804</strain>
    </source>
</reference>
<dbReference type="RefSeq" id="WP_167072098.1">
    <property type="nucleotide sequence ID" value="NZ_JAAOZC010000002.1"/>
</dbReference>
<sequence length="86" mass="9126">MVAQRSTAQLLRSSAKPVVRNSGRISQRAHDALIAESIGLLCEIEGLHPVDQLGDVIRKSLPGALRLRRALIRAGIALPPALGGEV</sequence>
<name>A0ABX0TNV9_9SPHN</name>
<gene>
    <name evidence="1" type="ORF">FHS31_000809</name>
</gene>
<dbReference type="EMBL" id="JAAOZC010000002">
    <property type="protein sequence ID" value="NIJ07213.1"/>
    <property type="molecule type" value="Genomic_DNA"/>
</dbReference>
<accession>A0ABX0TNV9</accession>
<dbReference type="Proteomes" id="UP000727456">
    <property type="component" value="Unassembled WGS sequence"/>
</dbReference>
<keyword evidence="2" id="KW-1185">Reference proteome</keyword>